<protein>
    <recommendedName>
        <fullName evidence="2">Zn(2)-C6 fungal-type domain-containing protein</fullName>
    </recommendedName>
</protein>
<evidence type="ECO:0000313" key="3">
    <source>
        <dbReference type="EMBL" id="KLO16219.1"/>
    </source>
</evidence>
<keyword evidence="4" id="KW-1185">Reference proteome</keyword>
<reference evidence="3 4" key="1">
    <citation type="submission" date="2015-04" db="EMBL/GenBank/DDBJ databases">
        <title>Complete genome sequence of Schizopora paradoxa KUC8140, a cosmopolitan wood degrader in East Asia.</title>
        <authorList>
            <consortium name="DOE Joint Genome Institute"/>
            <person name="Min B."/>
            <person name="Park H."/>
            <person name="Jang Y."/>
            <person name="Kim J.-J."/>
            <person name="Kim K.H."/>
            <person name="Pangilinan J."/>
            <person name="Lipzen A."/>
            <person name="Riley R."/>
            <person name="Grigoriev I.V."/>
            <person name="Spatafora J.W."/>
            <person name="Choi I.-G."/>
        </authorList>
    </citation>
    <scope>NUCLEOTIDE SEQUENCE [LARGE SCALE GENOMIC DNA]</scope>
    <source>
        <strain evidence="3 4">KUC8140</strain>
    </source>
</reference>
<feature type="domain" description="Zn(2)-C6 fungal-type" evidence="2">
    <location>
        <begin position="22"/>
        <end position="53"/>
    </location>
</feature>
<dbReference type="Gene3D" id="4.10.240.10">
    <property type="entry name" value="Zn(2)-C6 fungal-type DNA-binding domain"/>
    <property type="match status" value="1"/>
</dbReference>
<dbReference type="SMART" id="SM00066">
    <property type="entry name" value="GAL4"/>
    <property type="match status" value="1"/>
</dbReference>
<dbReference type="CDD" id="cd00067">
    <property type="entry name" value="GAL4"/>
    <property type="match status" value="1"/>
</dbReference>
<gene>
    <name evidence="3" type="ORF">SCHPADRAFT_226629</name>
</gene>
<dbReference type="InParanoid" id="A0A0H2RWJ7"/>
<dbReference type="SUPFAM" id="SSF57701">
    <property type="entry name" value="Zn2/Cys6 DNA-binding domain"/>
    <property type="match status" value="1"/>
</dbReference>
<feature type="compositionally biased region" description="Low complexity" evidence="1">
    <location>
        <begin position="76"/>
        <end position="94"/>
    </location>
</feature>
<dbReference type="Pfam" id="PF00172">
    <property type="entry name" value="Zn_clus"/>
    <property type="match status" value="1"/>
</dbReference>
<dbReference type="PROSITE" id="PS00463">
    <property type="entry name" value="ZN2_CY6_FUNGAL_1"/>
    <property type="match status" value="1"/>
</dbReference>
<evidence type="ECO:0000256" key="1">
    <source>
        <dbReference type="SAM" id="MobiDB-lite"/>
    </source>
</evidence>
<name>A0A0H2RWJ7_9AGAM</name>
<dbReference type="GO" id="GO:0008270">
    <property type="term" value="F:zinc ion binding"/>
    <property type="evidence" value="ECO:0007669"/>
    <property type="project" value="InterPro"/>
</dbReference>
<dbReference type="Proteomes" id="UP000053477">
    <property type="component" value="Unassembled WGS sequence"/>
</dbReference>
<feature type="region of interest" description="Disordered" evidence="1">
    <location>
        <begin position="56"/>
        <end position="96"/>
    </location>
</feature>
<dbReference type="AlphaFoldDB" id="A0A0H2RWJ7"/>
<dbReference type="EMBL" id="KQ085919">
    <property type="protein sequence ID" value="KLO16219.1"/>
    <property type="molecule type" value="Genomic_DNA"/>
</dbReference>
<dbReference type="InterPro" id="IPR001138">
    <property type="entry name" value="Zn2Cys6_DnaBD"/>
</dbReference>
<accession>A0A0H2RWJ7</accession>
<dbReference type="InterPro" id="IPR036864">
    <property type="entry name" value="Zn2-C6_fun-type_DNA-bd_sf"/>
</dbReference>
<sequence>MRISTQRSTAKTSQKQRTRPEACIKCRESKLKCNMDKNIGSCTRCIQQGLICSGPTPTAQRIRKRQLKEKSEQRASSESCNSPASSSFTVPSSPDAQGSVCSDFSDMLTSQQRCSDYLNMNYVATSSDASGSGSSTMAVPYVDYTQQATQALSETNYDFVNTTLDTNLLPQAPMMTRRHSFPEDSIGSTLWASSDNFYAWEPIFPPNTCTPSDLQLAAVQNLNAQAVQSFTTSNDFLMSNYVQY</sequence>
<evidence type="ECO:0000259" key="2">
    <source>
        <dbReference type="PROSITE" id="PS50048"/>
    </source>
</evidence>
<dbReference type="OrthoDB" id="10067394at2759"/>
<dbReference type="PROSITE" id="PS50048">
    <property type="entry name" value="ZN2_CY6_FUNGAL_2"/>
    <property type="match status" value="1"/>
</dbReference>
<evidence type="ECO:0000313" key="4">
    <source>
        <dbReference type="Proteomes" id="UP000053477"/>
    </source>
</evidence>
<organism evidence="3 4">
    <name type="scientific">Schizopora paradoxa</name>
    <dbReference type="NCBI Taxonomy" id="27342"/>
    <lineage>
        <taxon>Eukaryota</taxon>
        <taxon>Fungi</taxon>
        <taxon>Dikarya</taxon>
        <taxon>Basidiomycota</taxon>
        <taxon>Agaricomycotina</taxon>
        <taxon>Agaricomycetes</taxon>
        <taxon>Hymenochaetales</taxon>
        <taxon>Schizoporaceae</taxon>
        <taxon>Schizopora</taxon>
    </lineage>
</organism>
<proteinExistence type="predicted"/>
<dbReference type="GO" id="GO:0000981">
    <property type="term" value="F:DNA-binding transcription factor activity, RNA polymerase II-specific"/>
    <property type="evidence" value="ECO:0007669"/>
    <property type="project" value="InterPro"/>
</dbReference>